<dbReference type="Proteomes" id="UP000005953">
    <property type="component" value="Unassembled WGS sequence"/>
</dbReference>
<organism evidence="1 2">
    <name type="scientific">Reinekea blandensis MED297</name>
    <dbReference type="NCBI Taxonomy" id="314283"/>
    <lineage>
        <taxon>Bacteria</taxon>
        <taxon>Pseudomonadati</taxon>
        <taxon>Pseudomonadota</taxon>
        <taxon>Gammaproteobacteria</taxon>
        <taxon>Oceanospirillales</taxon>
        <taxon>Saccharospirillaceae</taxon>
        <taxon>Reinekea</taxon>
    </lineage>
</organism>
<dbReference type="EMBL" id="AAOE01000004">
    <property type="protein sequence ID" value="EAR10462.1"/>
    <property type="molecule type" value="Genomic_DNA"/>
</dbReference>
<dbReference type="OrthoDB" id="9844935at2"/>
<gene>
    <name evidence="1" type="ORF">MED297_01535</name>
</gene>
<dbReference type="RefSeq" id="WP_008046716.1">
    <property type="nucleotide sequence ID" value="NZ_CH724153.1"/>
</dbReference>
<comment type="caution">
    <text evidence="1">The sequence shown here is derived from an EMBL/GenBank/DDBJ whole genome shotgun (WGS) entry which is preliminary data.</text>
</comment>
<dbReference type="HOGENOM" id="CLU_136774_0_0_6"/>
<name>A4BBX7_9GAMM</name>
<keyword evidence="2" id="KW-1185">Reference proteome</keyword>
<evidence type="ECO:0000313" key="1">
    <source>
        <dbReference type="EMBL" id="EAR10462.1"/>
    </source>
</evidence>
<dbReference type="Pfam" id="PF11944">
    <property type="entry name" value="DUF3461"/>
    <property type="match status" value="1"/>
</dbReference>
<reference evidence="1 2" key="1">
    <citation type="submission" date="2006-02" db="EMBL/GenBank/DDBJ databases">
        <authorList>
            <person name="Pinhassi J."/>
            <person name="Pedros-Alio C."/>
            <person name="Ferriera S."/>
            <person name="Johnson J."/>
            <person name="Kravitz S."/>
            <person name="Halpern A."/>
            <person name="Remington K."/>
            <person name="Beeson K."/>
            <person name="Tran B."/>
            <person name="Rogers Y.-H."/>
            <person name="Friedman R."/>
            <person name="Venter J.C."/>
        </authorList>
    </citation>
    <scope>NUCLEOTIDE SEQUENCE [LARGE SCALE GENOMIC DNA]</scope>
    <source>
        <strain evidence="1 2">MED297</strain>
    </source>
</reference>
<sequence length="89" mass="10417">MYDNLLALGIDDLDQINGYSLSTEKDRDILKIRFRPGRGHMFKRYERFIYPRQHKIVTVDSGTGSKVHMTEISSTLRYVIEELDQIACH</sequence>
<evidence type="ECO:0000313" key="2">
    <source>
        <dbReference type="Proteomes" id="UP000005953"/>
    </source>
</evidence>
<accession>A4BBX7</accession>
<proteinExistence type="predicted"/>
<dbReference type="InterPro" id="IPR020911">
    <property type="entry name" value="UPF0325"/>
</dbReference>
<protein>
    <submittedName>
        <fullName evidence="1">Uncharacterized protein</fullName>
    </submittedName>
</protein>
<dbReference type="AlphaFoldDB" id="A4BBX7"/>